<proteinExistence type="predicted"/>
<reference evidence="2 3" key="1">
    <citation type="submission" date="2023-07" db="EMBL/GenBank/DDBJ databases">
        <title>Genomic Encyclopedia of Type Strains, Phase IV (KMG-IV): sequencing the most valuable type-strain genomes for metagenomic binning, comparative biology and taxonomic classification.</title>
        <authorList>
            <person name="Goeker M."/>
        </authorList>
    </citation>
    <scope>NUCLEOTIDE SEQUENCE [LARGE SCALE GENOMIC DNA]</scope>
    <source>
        <strain evidence="2 3">DSM 20694</strain>
    </source>
</reference>
<dbReference type="InterPro" id="IPR038690">
    <property type="entry name" value="NusG_2_sf"/>
</dbReference>
<evidence type="ECO:0000313" key="2">
    <source>
        <dbReference type="EMBL" id="MDQ0149561.1"/>
    </source>
</evidence>
<keyword evidence="1" id="KW-0812">Transmembrane</keyword>
<keyword evidence="1" id="KW-1133">Transmembrane helix</keyword>
<evidence type="ECO:0000313" key="3">
    <source>
        <dbReference type="Proteomes" id="UP001228504"/>
    </source>
</evidence>
<keyword evidence="1" id="KW-0472">Membrane</keyword>
<organism evidence="2 3">
    <name type="scientific">Eubacterium multiforme</name>
    <dbReference type="NCBI Taxonomy" id="83339"/>
    <lineage>
        <taxon>Bacteria</taxon>
        <taxon>Bacillati</taxon>
        <taxon>Bacillota</taxon>
        <taxon>Clostridia</taxon>
        <taxon>Eubacteriales</taxon>
        <taxon>Eubacteriaceae</taxon>
        <taxon>Eubacterium</taxon>
    </lineage>
</organism>
<accession>A0ABT9UTE2</accession>
<comment type="caution">
    <text evidence="2">The sequence shown here is derived from an EMBL/GenBank/DDBJ whole genome shotgun (WGS) entry which is preliminary data.</text>
</comment>
<dbReference type="Proteomes" id="UP001228504">
    <property type="component" value="Unassembled WGS sequence"/>
</dbReference>
<protein>
    <recommendedName>
        <fullName evidence="4">NusG domain-containing protein</fullName>
    </recommendedName>
</protein>
<sequence length="120" mass="13761">MKKIKKVEIIITSIFLIISILGCGIVYFIGEKSDKVYARITVNGKEYKKIRLDNHKGEEELEVKSDLGLNKVKIINNKIRIVDANCKDKLCKQHGYIYKIGQTIVCLPNKVIIEIKELKN</sequence>
<evidence type="ECO:0008006" key="4">
    <source>
        <dbReference type="Google" id="ProtNLM"/>
    </source>
</evidence>
<dbReference type="CDD" id="cd09911">
    <property type="entry name" value="Lin0431_like"/>
    <property type="match status" value="1"/>
</dbReference>
<gene>
    <name evidence="2" type="ORF">J2S18_001492</name>
</gene>
<evidence type="ECO:0000256" key="1">
    <source>
        <dbReference type="SAM" id="Phobius"/>
    </source>
</evidence>
<feature type="transmembrane region" description="Helical" evidence="1">
    <location>
        <begin position="7"/>
        <end position="29"/>
    </location>
</feature>
<keyword evidence="3" id="KW-1185">Reference proteome</keyword>
<dbReference type="Gene3D" id="2.60.320.10">
    <property type="entry name" value="N-utilization substance G protein NusG, insert domain"/>
    <property type="match status" value="1"/>
</dbReference>
<name>A0ABT9UTE2_9FIRM</name>
<dbReference type="Pfam" id="PF07009">
    <property type="entry name" value="NusG_II"/>
    <property type="match status" value="1"/>
</dbReference>
<dbReference type="PROSITE" id="PS51257">
    <property type="entry name" value="PROKAR_LIPOPROTEIN"/>
    <property type="match status" value="1"/>
</dbReference>
<dbReference type="RefSeq" id="WP_307485188.1">
    <property type="nucleotide sequence ID" value="NZ_JAUSUF010000004.1"/>
</dbReference>
<dbReference type="EMBL" id="JAUSUF010000004">
    <property type="protein sequence ID" value="MDQ0149561.1"/>
    <property type="molecule type" value="Genomic_DNA"/>
</dbReference>